<name>A0A395MH79_9HYPO</name>
<protein>
    <submittedName>
        <fullName evidence="2">Uncharacterized protein</fullName>
    </submittedName>
</protein>
<evidence type="ECO:0000313" key="2">
    <source>
        <dbReference type="EMBL" id="RFN47206.1"/>
    </source>
</evidence>
<dbReference type="Proteomes" id="UP000265631">
    <property type="component" value="Unassembled WGS sequence"/>
</dbReference>
<reference evidence="2 3" key="1">
    <citation type="journal article" date="2018" name="PLoS Pathog.">
        <title>Evolution of structural diversity of trichothecenes, a family of toxins produced by plant pathogenic and entomopathogenic fungi.</title>
        <authorList>
            <person name="Proctor R.H."/>
            <person name="McCormick S.P."/>
            <person name="Kim H.S."/>
            <person name="Cardoza R.E."/>
            <person name="Stanley A.M."/>
            <person name="Lindo L."/>
            <person name="Kelly A."/>
            <person name="Brown D.W."/>
            <person name="Lee T."/>
            <person name="Vaughan M.M."/>
            <person name="Alexander N.J."/>
            <person name="Busman M."/>
            <person name="Gutierrez S."/>
        </authorList>
    </citation>
    <scope>NUCLEOTIDE SEQUENCE [LARGE SCALE GENOMIC DNA]</scope>
    <source>
        <strain evidence="2 3">NRRL 13405</strain>
    </source>
</reference>
<feature type="region of interest" description="Disordered" evidence="1">
    <location>
        <begin position="1"/>
        <end position="116"/>
    </location>
</feature>
<dbReference type="EMBL" id="PXXK01000267">
    <property type="protein sequence ID" value="RFN47206.1"/>
    <property type="molecule type" value="Genomic_DNA"/>
</dbReference>
<keyword evidence="3" id="KW-1185">Reference proteome</keyword>
<comment type="caution">
    <text evidence="2">The sequence shown here is derived from an EMBL/GenBank/DDBJ whole genome shotgun (WGS) entry which is preliminary data.</text>
</comment>
<accession>A0A395MH79</accession>
<proteinExistence type="predicted"/>
<evidence type="ECO:0000256" key="1">
    <source>
        <dbReference type="SAM" id="MobiDB-lite"/>
    </source>
</evidence>
<feature type="compositionally biased region" description="Basic and acidic residues" evidence="1">
    <location>
        <begin position="107"/>
        <end position="116"/>
    </location>
</feature>
<gene>
    <name evidence="2" type="ORF">FIE12Z_8548</name>
</gene>
<evidence type="ECO:0000313" key="3">
    <source>
        <dbReference type="Proteomes" id="UP000265631"/>
    </source>
</evidence>
<dbReference type="AlphaFoldDB" id="A0A395MH79"/>
<feature type="compositionally biased region" description="Polar residues" evidence="1">
    <location>
        <begin position="42"/>
        <end position="55"/>
    </location>
</feature>
<organism evidence="2 3">
    <name type="scientific">Fusarium flagelliforme</name>
    <dbReference type="NCBI Taxonomy" id="2675880"/>
    <lineage>
        <taxon>Eukaryota</taxon>
        <taxon>Fungi</taxon>
        <taxon>Dikarya</taxon>
        <taxon>Ascomycota</taxon>
        <taxon>Pezizomycotina</taxon>
        <taxon>Sordariomycetes</taxon>
        <taxon>Hypocreomycetidae</taxon>
        <taxon>Hypocreales</taxon>
        <taxon>Nectriaceae</taxon>
        <taxon>Fusarium</taxon>
        <taxon>Fusarium incarnatum-equiseti species complex</taxon>
    </lineage>
</organism>
<sequence>MHIDHRPAGPATKGTKAGSSHSKKPDHFPATHHKRFIVYPSLESTPKQQKSNMADNPNEAGDRASKESIPLVAEAETITIYKPPKPDDKRQLISSGEAARRVRGKGKINDNGDDKK</sequence>